<evidence type="ECO:0000313" key="4">
    <source>
        <dbReference type="EMBL" id="MCL9770986.1"/>
    </source>
</evidence>
<gene>
    <name evidence="4" type="ORF">NAT47_11225</name>
</gene>
<evidence type="ECO:0000256" key="2">
    <source>
        <dbReference type="SAM" id="SignalP"/>
    </source>
</evidence>
<feature type="signal peptide" evidence="2">
    <location>
        <begin position="1"/>
        <end position="18"/>
    </location>
</feature>
<dbReference type="InterPro" id="IPR026444">
    <property type="entry name" value="Secre_tail"/>
</dbReference>
<dbReference type="Proteomes" id="UP001203342">
    <property type="component" value="Unassembled WGS sequence"/>
</dbReference>
<dbReference type="NCBIfam" id="TIGR04183">
    <property type="entry name" value="Por_Secre_tail"/>
    <property type="match status" value="1"/>
</dbReference>
<evidence type="ECO:0000259" key="3">
    <source>
        <dbReference type="Pfam" id="PF18962"/>
    </source>
</evidence>
<feature type="chain" id="PRO_5045800082" evidence="2">
    <location>
        <begin position="19"/>
        <end position="339"/>
    </location>
</feature>
<dbReference type="RefSeq" id="WP_250582804.1">
    <property type="nucleotide sequence ID" value="NZ_JAMLJN010000010.1"/>
</dbReference>
<keyword evidence="1 2" id="KW-0732">Signal</keyword>
<keyword evidence="5" id="KW-1185">Reference proteome</keyword>
<proteinExistence type="predicted"/>
<accession>A0ABT0TK86</accession>
<dbReference type="Pfam" id="PF18962">
    <property type="entry name" value="Por_Secre_tail"/>
    <property type="match status" value="1"/>
</dbReference>
<dbReference type="EMBL" id="JAMLJN010000010">
    <property type="protein sequence ID" value="MCL9770986.1"/>
    <property type="molecule type" value="Genomic_DNA"/>
</dbReference>
<evidence type="ECO:0000256" key="1">
    <source>
        <dbReference type="ARBA" id="ARBA00022729"/>
    </source>
</evidence>
<reference evidence="4 5" key="1">
    <citation type="submission" date="2022-05" db="EMBL/GenBank/DDBJ databases">
        <title>Flavobacterium sp., isolated from activated sludge.</title>
        <authorList>
            <person name="Ran Q."/>
        </authorList>
    </citation>
    <scope>NUCLEOTIDE SEQUENCE [LARGE SCALE GENOMIC DNA]</scope>
    <source>
        <strain evidence="4 5">HXWNR69</strain>
    </source>
</reference>
<sequence length="339" mass="36130">MKKTLLFLSLLASSISFSQVLQSENFDGLNLGNIGTDVTGVTAGQGGWLTANGTNSDYQIVSETTGKSFQLTGSNTATGTRYMWKSDLPTAWAARTSGNNIINTEFDLFTGGPTTSKNTARVYIFNSDGSVVLAGLSFNLETKAISGIAYFDPNNGGVNPVGTYSFNLGTSNAVLNLTSNTWVRMGISYNTVTREVVWKGPGFYAGLTGAIPATGTVQPREVDFLMGAGTANALAGVTKFDNFVVYANNVESLLGTENFQNTNLESISIYPNPATNVLNISNVNNYEIKNISVVDINGRVVKNESGAMTQINVSDLNAGVYFVTIEAAEGKITKKFIKQ</sequence>
<name>A0ABT0TK86_9FLAO</name>
<protein>
    <submittedName>
        <fullName evidence="4">T9SS type A sorting domain-containing protein</fullName>
    </submittedName>
</protein>
<comment type="caution">
    <text evidence="4">The sequence shown here is derived from an EMBL/GenBank/DDBJ whole genome shotgun (WGS) entry which is preliminary data.</text>
</comment>
<feature type="domain" description="Secretion system C-terminal sorting" evidence="3">
    <location>
        <begin position="269"/>
        <end position="337"/>
    </location>
</feature>
<evidence type="ECO:0000313" key="5">
    <source>
        <dbReference type="Proteomes" id="UP001203342"/>
    </source>
</evidence>
<organism evidence="4 5">
    <name type="scientific">Flavobacterium fragile</name>
    <dbReference type="NCBI Taxonomy" id="2949085"/>
    <lineage>
        <taxon>Bacteria</taxon>
        <taxon>Pseudomonadati</taxon>
        <taxon>Bacteroidota</taxon>
        <taxon>Flavobacteriia</taxon>
        <taxon>Flavobacteriales</taxon>
        <taxon>Flavobacteriaceae</taxon>
        <taxon>Flavobacterium</taxon>
    </lineage>
</organism>